<keyword evidence="6 10" id="KW-1133">Transmembrane helix</keyword>
<evidence type="ECO:0000256" key="5">
    <source>
        <dbReference type="ARBA" id="ARBA00022832"/>
    </source>
</evidence>
<feature type="transmembrane region" description="Helical" evidence="10">
    <location>
        <begin position="185"/>
        <end position="206"/>
    </location>
</feature>
<dbReference type="GO" id="GO:0042761">
    <property type="term" value="P:very long-chain fatty acid biosynthetic process"/>
    <property type="evidence" value="ECO:0007669"/>
    <property type="project" value="TreeGrafter"/>
</dbReference>
<dbReference type="Proteomes" id="UP000625711">
    <property type="component" value="Unassembled WGS sequence"/>
</dbReference>
<evidence type="ECO:0000256" key="8">
    <source>
        <dbReference type="ARBA" id="ARBA00023136"/>
    </source>
</evidence>
<comment type="subcellular location">
    <subcellularLocation>
        <location evidence="1">Membrane</location>
        <topology evidence="1">Multi-pass membrane protein</topology>
    </subcellularLocation>
</comment>
<comment type="caution">
    <text evidence="11">The sequence shown here is derived from an EMBL/GenBank/DDBJ whole genome shotgun (WGS) entry which is preliminary data.</text>
</comment>
<evidence type="ECO:0000313" key="12">
    <source>
        <dbReference type="Proteomes" id="UP000625711"/>
    </source>
</evidence>
<dbReference type="GO" id="GO:0030148">
    <property type="term" value="P:sphingolipid biosynthetic process"/>
    <property type="evidence" value="ECO:0007669"/>
    <property type="project" value="TreeGrafter"/>
</dbReference>
<gene>
    <name evidence="11" type="ORF">GWI33_006700</name>
</gene>
<evidence type="ECO:0000256" key="2">
    <source>
        <dbReference type="ARBA" id="ARBA00022516"/>
    </source>
</evidence>
<evidence type="ECO:0000256" key="7">
    <source>
        <dbReference type="ARBA" id="ARBA00023098"/>
    </source>
</evidence>
<protein>
    <recommendedName>
        <fullName evidence="10">Elongation of very long chain fatty acids protein</fullName>
        <ecNumber evidence="10">2.3.1.199</ecNumber>
    </recommendedName>
    <alternativeName>
        <fullName evidence="10">Very-long-chain 3-oxoacyl-CoA synthase</fullName>
    </alternativeName>
</protein>
<comment type="catalytic activity">
    <reaction evidence="10">
        <text>a very-long-chain acyl-CoA + malonyl-CoA + H(+) = a very-long-chain 3-oxoacyl-CoA + CO2 + CoA</text>
        <dbReference type="Rhea" id="RHEA:32727"/>
        <dbReference type="ChEBI" id="CHEBI:15378"/>
        <dbReference type="ChEBI" id="CHEBI:16526"/>
        <dbReference type="ChEBI" id="CHEBI:57287"/>
        <dbReference type="ChEBI" id="CHEBI:57384"/>
        <dbReference type="ChEBI" id="CHEBI:90725"/>
        <dbReference type="ChEBI" id="CHEBI:90736"/>
        <dbReference type="EC" id="2.3.1.199"/>
    </reaction>
</comment>
<sequence>MALALKKMYQGYFWVINDLADPRTDDYFLMSSPIPVIIIVGLWLKFIFHWGPAYMKDRPPYDLKYIMIFYNVFQIFANGFITYLAWTARKEVDWECTPVDYSSSYWGQLFLWSSHKYFMLKIADLLDTIFFVLRKKDRHISFLHTYHHFGMVLITWIGARYVGGGHSYFIAYNSKYGKLEWLKKLITQAQLVQFIFILYMFVKLFFTKGCEYPKIVPFFIVPQNLFMIILFGDFYVRIIFLDNGV</sequence>
<keyword evidence="9 10" id="KW-0275">Fatty acid biosynthesis</keyword>
<feature type="transmembrane region" description="Helical" evidence="10">
    <location>
        <begin position="68"/>
        <end position="86"/>
    </location>
</feature>
<evidence type="ECO:0000256" key="3">
    <source>
        <dbReference type="ARBA" id="ARBA00022679"/>
    </source>
</evidence>
<dbReference type="PROSITE" id="PS01188">
    <property type="entry name" value="ELO"/>
    <property type="match status" value="1"/>
</dbReference>
<dbReference type="InterPro" id="IPR002076">
    <property type="entry name" value="ELO_fam"/>
</dbReference>
<accession>A0A834IIP7</accession>
<keyword evidence="3 10" id="KW-0808">Transferase</keyword>
<evidence type="ECO:0000256" key="9">
    <source>
        <dbReference type="ARBA" id="ARBA00023160"/>
    </source>
</evidence>
<feature type="transmembrane region" description="Helical" evidence="10">
    <location>
        <begin position="218"/>
        <end position="240"/>
    </location>
</feature>
<keyword evidence="7 10" id="KW-0443">Lipid metabolism</keyword>
<dbReference type="GO" id="GO:0009922">
    <property type="term" value="F:fatty acid elongase activity"/>
    <property type="evidence" value="ECO:0007669"/>
    <property type="project" value="UniProtKB-EC"/>
</dbReference>
<dbReference type="EMBL" id="JAACXV010000338">
    <property type="protein sequence ID" value="KAF7279817.1"/>
    <property type="molecule type" value="Genomic_DNA"/>
</dbReference>
<dbReference type="AlphaFoldDB" id="A0A834IIP7"/>
<proteinExistence type="inferred from homology"/>
<dbReference type="GO" id="GO:0034626">
    <property type="term" value="P:fatty acid elongation, polyunsaturated fatty acid"/>
    <property type="evidence" value="ECO:0007669"/>
    <property type="project" value="TreeGrafter"/>
</dbReference>
<dbReference type="PANTHER" id="PTHR11157:SF21">
    <property type="entry name" value="ELONGATION OF VERY LONG CHAIN FATTY ACIDS PROTEIN"/>
    <property type="match status" value="1"/>
</dbReference>
<keyword evidence="2 10" id="KW-0444">Lipid biosynthesis</keyword>
<feature type="transmembrane region" description="Helical" evidence="10">
    <location>
        <begin position="145"/>
        <end position="163"/>
    </location>
</feature>
<keyword evidence="12" id="KW-1185">Reference proteome</keyword>
<keyword evidence="8 10" id="KW-0472">Membrane</keyword>
<reference evidence="11" key="1">
    <citation type="submission" date="2020-08" db="EMBL/GenBank/DDBJ databases">
        <title>Genome sequencing and assembly of the red palm weevil Rhynchophorus ferrugineus.</title>
        <authorList>
            <person name="Dias G.B."/>
            <person name="Bergman C.M."/>
            <person name="Manee M."/>
        </authorList>
    </citation>
    <scope>NUCLEOTIDE SEQUENCE</scope>
    <source>
        <strain evidence="11">AA-2017</strain>
        <tissue evidence="11">Whole larva</tissue>
    </source>
</reference>
<dbReference type="InterPro" id="IPR030457">
    <property type="entry name" value="ELO_CS"/>
</dbReference>
<evidence type="ECO:0000256" key="10">
    <source>
        <dbReference type="RuleBase" id="RU361115"/>
    </source>
</evidence>
<comment type="similarity">
    <text evidence="10">Belongs to the ELO family.</text>
</comment>
<dbReference type="GO" id="GO:0034625">
    <property type="term" value="P:fatty acid elongation, monounsaturated fatty acid"/>
    <property type="evidence" value="ECO:0007669"/>
    <property type="project" value="TreeGrafter"/>
</dbReference>
<dbReference type="GO" id="GO:0005789">
    <property type="term" value="C:endoplasmic reticulum membrane"/>
    <property type="evidence" value="ECO:0007669"/>
    <property type="project" value="TreeGrafter"/>
</dbReference>
<dbReference type="PANTHER" id="PTHR11157">
    <property type="entry name" value="FATTY ACID ACYL TRANSFERASE-RELATED"/>
    <property type="match status" value="1"/>
</dbReference>
<evidence type="ECO:0000256" key="1">
    <source>
        <dbReference type="ARBA" id="ARBA00004141"/>
    </source>
</evidence>
<keyword evidence="4 10" id="KW-0812">Transmembrane</keyword>
<evidence type="ECO:0000256" key="6">
    <source>
        <dbReference type="ARBA" id="ARBA00022989"/>
    </source>
</evidence>
<organism evidence="11 12">
    <name type="scientific">Rhynchophorus ferrugineus</name>
    <name type="common">Red palm weevil</name>
    <name type="synonym">Curculio ferrugineus</name>
    <dbReference type="NCBI Taxonomy" id="354439"/>
    <lineage>
        <taxon>Eukaryota</taxon>
        <taxon>Metazoa</taxon>
        <taxon>Ecdysozoa</taxon>
        <taxon>Arthropoda</taxon>
        <taxon>Hexapoda</taxon>
        <taxon>Insecta</taxon>
        <taxon>Pterygota</taxon>
        <taxon>Neoptera</taxon>
        <taxon>Endopterygota</taxon>
        <taxon>Coleoptera</taxon>
        <taxon>Polyphaga</taxon>
        <taxon>Cucujiformia</taxon>
        <taxon>Curculionidae</taxon>
        <taxon>Dryophthorinae</taxon>
        <taxon>Rhynchophorus</taxon>
    </lineage>
</organism>
<dbReference type="EC" id="2.3.1.199" evidence="10"/>
<dbReference type="Pfam" id="PF01151">
    <property type="entry name" value="ELO"/>
    <property type="match status" value="1"/>
</dbReference>
<feature type="transmembrane region" description="Helical" evidence="10">
    <location>
        <begin position="27"/>
        <end position="48"/>
    </location>
</feature>
<keyword evidence="5 10" id="KW-0276">Fatty acid metabolism</keyword>
<evidence type="ECO:0000256" key="4">
    <source>
        <dbReference type="ARBA" id="ARBA00022692"/>
    </source>
</evidence>
<name>A0A834IIP7_RHYFE</name>
<evidence type="ECO:0000313" key="11">
    <source>
        <dbReference type="EMBL" id="KAF7279817.1"/>
    </source>
</evidence>
<dbReference type="OrthoDB" id="434092at2759"/>
<dbReference type="GO" id="GO:0019367">
    <property type="term" value="P:fatty acid elongation, saturated fatty acid"/>
    <property type="evidence" value="ECO:0007669"/>
    <property type="project" value="TreeGrafter"/>
</dbReference>